<dbReference type="Gene3D" id="3.40.30.10">
    <property type="entry name" value="Glutaredoxin"/>
    <property type="match status" value="1"/>
</dbReference>
<feature type="signal peptide" evidence="1">
    <location>
        <begin position="1"/>
        <end position="21"/>
    </location>
</feature>
<evidence type="ECO:0000313" key="2">
    <source>
        <dbReference type="EMBL" id="KAA2560407.1"/>
    </source>
</evidence>
<accession>A0A1Y3QWF1</accession>
<dbReference type="Proteomes" id="UP000323119">
    <property type="component" value="Unassembled WGS sequence"/>
</dbReference>
<dbReference type="EMBL" id="NFHB01000007">
    <property type="protein sequence ID" value="OUN02598.1"/>
    <property type="molecule type" value="Genomic_DNA"/>
</dbReference>
<evidence type="ECO:0000313" key="4">
    <source>
        <dbReference type="Proteomes" id="UP000195772"/>
    </source>
</evidence>
<sequence>MKKVLLTLLLALALPVAAAVAQNIALGERVPEVKVPAWLGGEKPAATPRLTYVEFFHSSNPACTASLEQLRAITDKLGAKLRVVVVTRENEEKISPLLSPFLSRHISVALDTGGRIFSAFNVQYVPFGVLVDSRNRALWMGNSLQLTPEIIEKSSK</sequence>
<protein>
    <recommendedName>
        <fullName evidence="6">Redoxin domain-containing protein</fullName>
    </recommendedName>
</protein>
<feature type="chain" id="PRO_5040575966" description="Redoxin domain-containing protein" evidence="1">
    <location>
        <begin position="22"/>
        <end position="156"/>
    </location>
</feature>
<dbReference type="OrthoDB" id="1001439at2"/>
<evidence type="ECO:0000256" key="1">
    <source>
        <dbReference type="SAM" id="SignalP"/>
    </source>
</evidence>
<dbReference type="eggNOG" id="COG0526">
    <property type="taxonomic scope" value="Bacteria"/>
</dbReference>
<evidence type="ECO:0008006" key="6">
    <source>
        <dbReference type="Google" id="ProtNLM"/>
    </source>
</evidence>
<comment type="caution">
    <text evidence="3">The sequence shown here is derived from an EMBL/GenBank/DDBJ whole genome shotgun (WGS) entry which is preliminary data.</text>
</comment>
<dbReference type="AlphaFoldDB" id="A0A1Y3QWF1"/>
<reference evidence="3" key="2">
    <citation type="journal article" date="2018" name="BMC Genomics">
        <title>Whole genome sequencing and function prediction of 133 gut anaerobes isolated from chicken caecum in pure cultures.</title>
        <authorList>
            <person name="Medvecky M."/>
            <person name="Cejkova D."/>
            <person name="Polansky O."/>
            <person name="Karasova D."/>
            <person name="Kubasova T."/>
            <person name="Cizek A."/>
            <person name="Rychlik I."/>
        </authorList>
    </citation>
    <scope>NUCLEOTIDE SEQUENCE</scope>
    <source>
        <strain evidence="3">An90</strain>
    </source>
</reference>
<organism evidence="3 4">
    <name type="scientific">Alistipes onderdonkii</name>
    <dbReference type="NCBI Taxonomy" id="328813"/>
    <lineage>
        <taxon>Bacteria</taxon>
        <taxon>Pseudomonadati</taxon>
        <taxon>Bacteroidota</taxon>
        <taxon>Bacteroidia</taxon>
        <taxon>Bacteroidales</taxon>
        <taxon>Rikenellaceae</taxon>
        <taxon>Alistipes</taxon>
    </lineage>
</organism>
<dbReference type="RefSeq" id="WP_055204721.1">
    <property type="nucleotide sequence ID" value="NZ_DAWDUM010000009.1"/>
</dbReference>
<dbReference type="EMBL" id="VVUY01000007">
    <property type="protein sequence ID" value="KAA2560407.1"/>
    <property type="molecule type" value="Genomic_DNA"/>
</dbReference>
<dbReference type="SUPFAM" id="SSF52833">
    <property type="entry name" value="Thioredoxin-like"/>
    <property type="match status" value="1"/>
</dbReference>
<keyword evidence="1" id="KW-0732">Signal</keyword>
<dbReference type="InterPro" id="IPR036249">
    <property type="entry name" value="Thioredoxin-like_sf"/>
</dbReference>
<reference evidence="4" key="1">
    <citation type="submission" date="2017-04" db="EMBL/GenBank/DDBJ databases">
        <title>Function of individual gut microbiota members based on whole genome sequencing of pure cultures obtained from chicken caecum.</title>
        <authorList>
            <person name="Medvecky M."/>
            <person name="Cejkova D."/>
            <person name="Polansky O."/>
            <person name="Karasova D."/>
            <person name="Kubasova T."/>
            <person name="Cizek A."/>
            <person name="Rychlik I."/>
        </authorList>
    </citation>
    <scope>NUCLEOTIDE SEQUENCE [LARGE SCALE GENOMIC DNA]</scope>
    <source>
        <strain evidence="4">An90</strain>
    </source>
</reference>
<gene>
    <name evidence="3" type="ORF">B5G41_11165</name>
    <name evidence="2" type="ORF">F2S36_09805</name>
</gene>
<name>A0A1Y3QWF1_9BACT</name>
<reference evidence="2 5" key="3">
    <citation type="journal article" date="2019" name="Nat. Med.">
        <title>A library of human gut bacterial isolates paired with longitudinal multiomics data enables mechanistic microbiome research.</title>
        <authorList>
            <person name="Poyet M."/>
            <person name="Groussin M."/>
            <person name="Gibbons S.M."/>
            <person name="Avila-Pacheco J."/>
            <person name="Jiang X."/>
            <person name="Kearney S.M."/>
            <person name="Perrotta A.R."/>
            <person name="Berdy B."/>
            <person name="Zhao S."/>
            <person name="Lieberman T.D."/>
            <person name="Swanson P.K."/>
            <person name="Smith M."/>
            <person name="Roesemann S."/>
            <person name="Alexander J.E."/>
            <person name="Rich S.A."/>
            <person name="Livny J."/>
            <person name="Vlamakis H."/>
            <person name="Clish C."/>
            <person name="Bullock K."/>
            <person name="Deik A."/>
            <person name="Scott J."/>
            <person name="Pierce K.A."/>
            <person name="Xavier R.J."/>
            <person name="Alm E.J."/>
        </authorList>
    </citation>
    <scope>NUCLEOTIDE SEQUENCE [LARGE SCALE GENOMIC DNA]</scope>
    <source>
        <strain evidence="2 5">BIOML-A204</strain>
    </source>
</reference>
<proteinExistence type="predicted"/>
<dbReference type="Proteomes" id="UP000195772">
    <property type="component" value="Unassembled WGS sequence"/>
</dbReference>
<evidence type="ECO:0000313" key="3">
    <source>
        <dbReference type="EMBL" id="OUN02598.1"/>
    </source>
</evidence>
<evidence type="ECO:0000313" key="5">
    <source>
        <dbReference type="Proteomes" id="UP000323119"/>
    </source>
</evidence>